<dbReference type="EMBL" id="JAVDQZ010000008">
    <property type="protein sequence ID" value="MDR6428861.1"/>
    <property type="molecule type" value="Genomic_DNA"/>
</dbReference>
<reference evidence="1" key="1">
    <citation type="submission" date="2023-07" db="EMBL/GenBank/DDBJ databases">
        <title>Sorghum-associated microbial communities from plants grown in Nebraska, USA.</title>
        <authorList>
            <person name="Schachtman D."/>
        </authorList>
    </citation>
    <scope>NUCLEOTIDE SEQUENCE</scope>
    <source>
        <strain evidence="1">DS2114</strain>
    </source>
</reference>
<dbReference type="AlphaFoldDB" id="A0AAE3Y457"/>
<dbReference type="Proteomes" id="UP001184828">
    <property type="component" value="Unassembled WGS sequence"/>
</dbReference>
<keyword evidence="1" id="KW-0238">DNA-binding</keyword>
<evidence type="ECO:0000313" key="1">
    <source>
        <dbReference type="EMBL" id="MDR6428861.1"/>
    </source>
</evidence>
<sequence>MEYAVTPLGRTLERPFKALHGWTLANITQVEEARKAFDLRLEA</sequence>
<proteinExistence type="predicted"/>
<protein>
    <submittedName>
        <fullName evidence="1">DNA-binding HxlR family transcriptional regulator</fullName>
    </submittedName>
</protein>
<organism evidence="1 2">
    <name type="scientific">Variovorax paradoxus</name>
    <dbReference type="NCBI Taxonomy" id="34073"/>
    <lineage>
        <taxon>Bacteria</taxon>
        <taxon>Pseudomonadati</taxon>
        <taxon>Pseudomonadota</taxon>
        <taxon>Betaproteobacteria</taxon>
        <taxon>Burkholderiales</taxon>
        <taxon>Comamonadaceae</taxon>
        <taxon>Variovorax</taxon>
    </lineage>
</organism>
<name>A0AAE3Y457_VARPD</name>
<gene>
    <name evidence="1" type="ORF">J2738_005025</name>
</gene>
<dbReference type="GO" id="GO:0003677">
    <property type="term" value="F:DNA binding"/>
    <property type="evidence" value="ECO:0007669"/>
    <property type="project" value="UniProtKB-KW"/>
</dbReference>
<comment type="caution">
    <text evidence="1">The sequence shown here is derived from an EMBL/GenBank/DDBJ whole genome shotgun (WGS) entry which is preliminary data.</text>
</comment>
<dbReference type="Gene3D" id="1.10.10.10">
    <property type="entry name" value="Winged helix-like DNA-binding domain superfamily/Winged helix DNA-binding domain"/>
    <property type="match status" value="1"/>
</dbReference>
<dbReference type="InterPro" id="IPR036388">
    <property type="entry name" value="WH-like_DNA-bd_sf"/>
</dbReference>
<accession>A0AAE3Y457</accession>
<evidence type="ECO:0000313" key="2">
    <source>
        <dbReference type="Proteomes" id="UP001184828"/>
    </source>
</evidence>